<evidence type="ECO:0000313" key="1">
    <source>
        <dbReference type="EMBL" id="CCT61145.1"/>
    </source>
</evidence>
<accession>M1ZJH1</accession>
<dbReference type="EMBL" id="FP929136">
    <property type="protein sequence ID" value="CCT61145.1"/>
    <property type="molecule type" value="Genomic_DNA"/>
</dbReference>
<dbReference type="InParanoid" id="M1ZJH1"/>
<dbReference type="VEuPathDB" id="FungiDB:Lema_P125510.1"/>
<gene>
    <name evidence="1" type="ORF">Lema_P125510.1</name>
</gene>
<name>M1ZJH1_LEPMJ</name>
<protein>
    <submittedName>
        <fullName evidence="1">Uncharacterized protein</fullName>
    </submittedName>
</protein>
<dbReference type="AlphaFoldDB" id="M1ZJH1"/>
<sequence>MRLPDGSRPVICTADELLGVGVWRTGYRQANHGCRAMHWTRACLLAARKN</sequence>
<reference evidence="1 2" key="1">
    <citation type="journal article" date="2011" name="Nat. Commun.">
        <title>Effector diversification within compartments of the Leptosphaeria maculans genome affected by Repeat-Induced Point mutations.</title>
        <authorList>
            <person name="Rouxel T."/>
            <person name="Grandaubert J."/>
            <person name="Hane J.K."/>
            <person name="Hoede C."/>
            <person name="van de Wouw A.P."/>
            <person name="Couloux A."/>
            <person name="Dominguez V."/>
            <person name="Anthouard V."/>
            <person name="Bally P."/>
            <person name="Bourras S."/>
            <person name="Cozijnsen A.J."/>
            <person name="Ciuffetti L.M."/>
            <person name="Degrave A."/>
            <person name="Dilmaghani A."/>
            <person name="Duret L."/>
            <person name="Fudal I."/>
            <person name="Goodwin S.B."/>
            <person name="Gout L."/>
            <person name="Glaser N."/>
            <person name="Linglin J."/>
            <person name="Kema G.H.J."/>
            <person name="Lapalu N."/>
            <person name="Lawrence C.B."/>
            <person name="May K."/>
            <person name="Meyer M."/>
            <person name="Ollivier B."/>
            <person name="Poulain J."/>
            <person name="Schoch C.L."/>
            <person name="Simon A."/>
            <person name="Spatafora J.W."/>
            <person name="Stachowiak A."/>
            <person name="Turgeon B.G."/>
            <person name="Tyler B.M."/>
            <person name="Vincent D."/>
            <person name="Weissenbach J."/>
            <person name="Amselem J."/>
            <person name="Quesneville H."/>
            <person name="Oliver R.P."/>
            <person name="Wincker P."/>
            <person name="Balesdent M.-H."/>
            <person name="Howlett B.J."/>
        </authorList>
    </citation>
    <scope>NUCLEOTIDE SEQUENCE [LARGE SCALE GENOMIC DNA]</scope>
    <source>
        <strain evidence="2">JN3 / isolate v23.1.3 / race Av1-4-5-6-7-8</strain>
    </source>
</reference>
<proteinExistence type="predicted"/>
<keyword evidence="2" id="KW-1185">Reference proteome</keyword>
<organism evidence="1 2">
    <name type="scientific">Leptosphaeria maculans (strain JN3 / isolate v23.1.3 / race Av1-4-5-6-7-8)</name>
    <name type="common">Blackleg fungus</name>
    <name type="synonym">Phoma lingam</name>
    <dbReference type="NCBI Taxonomy" id="985895"/>
    <lineage>
        <taxon>Eukaryota</taxon>
        <taxon>Fungi</taxon>
        <taxon>Dikarya</taxon>
        <taxon>Ascomycota</taxon>
        <taxon>Pezizomycotina</taxon>
        <taxon>Dothideomycetes</taxon>
        <taxon>Pleosporomycetidae</taxon>
        <taxon>Pleosporales</taxon>
        <taxon>Pleosporineae</taxon>
        <taxon>Leptosphaeriaceae</taxon>
        <taxon>Plenodomus</taxon>
        <taxon>Plenodomus lingam/Leptosphaeria maculans species complex</taxon>
    </lineage>
</organism>
<evidence type="ECO:0000313" key="2">
    <source>
        <dbReference type="Proteomes" id="UP000002668"/>
    </source>
</evidence>
<dbReference type="Proteomes" id="UP000002668">
    <property type="component" value="Genome"/>
</dbReference>